<name>A0A8S3GYH6_9BILA</name>
<evidence type="ECO:0000313" key="3">
    <source>
        <dbReference type="Proteomes" id="UP000681720"/>
    </source>
</evidence>
<proteinExistence type="predicted"/>
<dbReference type="EMBL" id="CAJOBJ010325600">
    <property type="protein sequence ID" value="CAF5174635.1"/>
    <property type="molecule type" value="Genomic_DNA"/>
</dbReference>
<organism evidence="2 3">
    <name type="scientific">Rotaria magnacalcarata</name>
    <dbReference type="NCBI Taxonomy" id="392030"/>
    <lineage>
        <taxon>Eukaryota</taxon>
        <taxon>Metazoa</taxon>
        <taxon>Spiralia</taxon>
        <taxon>Gnathifera</taxon>
        <taxon>Rotifera</taxon>
        <taxon>Eurotatoria</taxon>
        <taxon>Bdelloidea</taxon>
        <taxon>Philodinida</taxon>
        <taxon>Philodinidae</taxon>
        <taxon>Rotaria</taxon>
    </lineage>
</organism>
<reference evidence="2" key="1">
    <citation type="submission" date="2021-02" db="EMBL/GenBank/DDBJ databases">
        <authorList>
            <person name="Nowell W R."/>
        </authorList>
    </citation>
    <scope>NUCLEOTIDE SEQUENCE</scope>
</reference>
<evidence type="ECO:0000256" key="1">
    <source>
        <dbReference type="SAM" id="MobiDB-lite"/>
    </source>
</evidence>
<sequence length="119" mass="14150">PLGKYFLIRDYSLIPRLIHFQYENEYAEAKRWRERRANYAKDQNIMLSGRGAVSNSNDNNTNSNQRRQWSEGIMSTDKSIRLYRDDDRQLIQNLVNEYLLAGSNNVLELIRRCPTECFE</sequence>
<feature type="region of interest" description="Disordered" evidence="1">
    <location>
        <begin position="49"/>
        <end position="72"/>
    </location>
</feature>
<accession>A0A8S3GYH6</accession>
<evidence type="ECO:0000313" key="2">
    <source>
        <dbReference type="EMBL" id="CAF5174635.1"/>
    </source>
</evidence>
<dbReference type="AlphaFoldDB" id="A0A8S3GYH6"/>
<gene>
    <name evidence="2" type="ORF">GIL414_LOCUS67264</name>
</gene>
<feature type="non-terminal residue" evidence="2">
    <location>
        <position position="1"/>
    </location>
</feature>
<protein>
    <submittedName>
        <fullName evidence="2">Uncharacterized protein</fullName>
    </submittedName>
</protein>
<dbReference type="Proteomes" id="UP000681720">
    <property type="component" value="Unassembled WGS sequence"/>
</dbReference>
<feature type="non-terminal residue" evidence="2">
    <location>
        <position position="119"/>
    </location>
</feature>
<feature type="compositionally biased region" description="Low complexity" evidence="1">
    <location>
        <begin position="54"/>
        <end position="64"/>
    </location>
</feature>
<comment type="caution">
    <text evidence="2">The sequence shown here is derived from an EMBL/GenBank/DDBJ whole genome shotgun (WGS) entry which is preliminary data.</text>
</comment>